<reference evidence="8 9" key="1">
    <citation type="submission" date="2021-08" db="EMBL/GenBank/DDBJ databases">
        <title>Comparative Genomics Analysis of the Genus Qipengyuania Reveals Extensive Genetic Diversity and Metabolic Versatility, Including the Description of Fifteen Novel Species.</title>
        <authorList>
            <person name="Liu Y."/>
        </authorList>
    </citation>
    <scope>NUCLEOTIDE SEQUENCE [LARGE SCALE GENOMIC DNA]</scope>
    <source>
        <strain evidence="8 9">YG27</strain>
    </source>
</reference>
<evidence type="ECO:0000256" key="1">
    <source>
        <dbReference type="ARBA" id="ARBA00004141"/>
    </source>
</evidence>
<comment type="subcellular location">
    <subcellularLocation>
        <location evidence="1">Membrane</location>
        <topology evidence="1">Multi-pass membrane protein</topology>
    </subcellularLocation>
</comment>
<feature type="transmembrane region" description="Helical" evidence="7">
    <location>
        <begin position="378"/>
        <end position="398"/>
    </location>
</feature>
<keyword evidence="5 7" id="KW-1133">Transmembrane helix</keyword>
<keyword evidence="2" id="KW-0328">Glycosyltransferase</keyword>
<dbReference type="EMBL" id="JAIGNU010000002">
    <property type="protein sequence ID" value="MBX7502104.1"/>
    <property type="molecule type" value="Genomic_DNA"/>
</dbReference>
<accession>A0ABS7JWX0</accession>
<evidence type="ECO:0000256" key="6">
    <source>
        <dbReference type="ARBA" id="ARBA00023136"/>
    </source>
</evidence>
<keyword evidence="3 8" id="KW-0808">Transferase</keyword>
<feature type="transmembrane region" description="Helical" evidence="7">
    <location>
        <begin position="345"/>
        <end position="366"/>
    </location>
</feature>
<keyword evidence="4 7" id="KW-0812">Transmembrane</keyword>
<dbReference type="Pfam" id="PF13641">
    <property type="entry name" value="Glyco_tranf_2_3"/>
    <property type="match status" value="1"/>
</dbReference>
<evidence type="ECO:0000256" key="3">
    <source>
        <dbReference type="ARBA" id="ARBA00022679"/>
    </source>
</evidence>
<sequence length="467" mass="51350">MFLGGFTLAEWFVLVQHELLLFAAAFFALGMIDELALDCLYAWFRLTGRIRTQRVDERSLAEPRSLAGRAVVFIPAWQEAAVIGPTLTHMLDVWRQDELVVYVGCYRNDPATMAAVMASVRGDPRVRLVVHDRKGPTSKADCLNRIYLAMAEDEQRTGADFRMVVQHDAEDMVDPAALDLLDAALWHAHFVQLPVIALPQKHSAWIGSHYADEFAESHGKALVVRDALGAAIPGAGVGCAIARGALARLADRQGGKPFAEESLTEDYELGLKVAQDGGTGRFLRVRTLDGRLIATRSYFSARLEAAVRQKTRWMHGIALQGWDRLGWGREPVELWMQLRDRRGPLASILLVIAYLLVCLLSVGMVLQQAGIVTPPPATALLSALLLLNVGGLMLRLFVRACFTAREFGWRQGLLAIPRILVSNVIAIMAGRRALTAYVGTLRGAPVVWDKTEHRDHPLLAQAAGEGA</sequence>
<dbReference type="RefSeq" id="WP_221603278.1">
    <property type="nucleotide sequence ID" value="NZ_JAIGNU010000002.1"/>
</dbReference>
<evidence type="ECO:0000313" key="9">
    <source>
        <dbReference type="Proteomes" id="UP000782554"/>
    </source>
</evidence>
<feature type="transmembrane region" description="Helical" evidence="7">
    <location>
        <begin position="20"/>
        <end position="44"/>
    </location>
</feature>
<protein>
    <submittedName>
        <fullName evidence="8">Glycosyl transferase family protein</fullName>
    </submittedName>
</protein>
<dbReference type="SUPFAM" id="SSF53448">
    <property type="entry name" value="Nucleotide-diphospho-sugar transferases"/>
    <property type="match status" value="1"/>
</dbReference>
<keyword evidence="9" id="KW-1185">Reference proteome</keyword>
<dbReference type="InterPro" id="IPR050321">
    <property type="entry name" value="Glycosyltr_2/OpgH_subfam"/>
</dbReference>
<dbReference type="InterPro" id="IPR029044">
    <property type="entry name" value="Nucleotide-diphossugar_trans"/>
</dbReference>
<dbReference type="Gene3D" id="3.90.550.10">
    <property type="entry name" value="Spore Coat Polysaccharide Biosynthesis Protein SpsA, Chain A"/>
    <property type="match status" value="1"/>
</dbReference>
<evidence type="ECO:0000256" key="5">
    <source>
        <dbReference type="ARBA" id="ARBA00022989"/>
    </source>
</evidence>
<evidence type="ECO:0000313" key="8">
    <source>
        <dbReference type="EMBL" id="MBX7502104.1"/>
    </source>
</evidence>
<gene>
    <name evidence="8" type="ORF">K3181_11680</name>
</gene>
<comment type="caution">
    <text evidence="8">The sequence shown here is derived from an EMBL/GenBank/DDBJ whole genome shotgun (WGS) entry which is preliminary data.</text>
</comment>
<dbReference type="NCBIfam" id="NF011307">
    <property type="entry name" value="PRK14716.1-5"/>
    <property type="match status" value="1"/>
</dbReference>
<organism evidence="8 9">
    <name type="scientific">Qipengyuania mesophila</name>
    <dbReference type="NCBI Taxonomy" id="2867246"/>
    <lineage>
        <taxon>Bacteria</taxon>
        <taxon>Pseudomonadati</taxon>
        <taxon>Pseudomonadota</taxon>
        <taxon>Alphaproteobacteria</taxon>
        <taxon>Sphingomonadales</taxon>
        <taxon>Erythrobacteraceae</taxon>
        <taxon>Qipengyuania</taxon>
    </lineage>
</organism>
<evidence type="ECO:0000256" key="7">
    <source>
        <dbReference type="SAM" id="Phobius"/>
    </source>
</evidence>
<name>A0ABS7JWX0_9SPHN</name>
<proteinExistence type="predicted"/>
<evidence type="ECO:0000256" key="2">
    <source>
        <dbReference type="ARBA" id="ARBA00022676"/>
    </source>
</evidence>
<keyword evidence="6 7" id="KW-0472">Membrane</keyword>
<dbReference type="GO" id="GO:0016740">
    <property type="term" value="F:transferase activity"/>
    <property type="evidence" value="ECO:0007669"/>
    <property type="project" value="UniProtKB-KW"/>
</dbReference>
<evidence type="ECO:0000256" key="4">
    <source>
        <dbReference type="ARBA" id="ARBA00022692"/>
    </source>
</evidence>
<dbReference type="Proteomes" id="UP000782554">
    <property type="component" value="Unassembled WGS sequence"/>
</dbReference>
<dbReference type="PANTHER" id="PTHR43867:SF2">
    <property type="entry name" value="CELLULOSE SYNTHASE CATALYTIC SUBUNIT A [UDP-FORMING]"/>
    <property type="match status" value="1"/>
</dbReference>
<dbReference type="PANTHER" id="PTHR43867">
    <property type="entry name" value="CELLULOSE SYNTHASE CATALYTIC SUBUNIT A [UDP-FORMING]"/>
    <property type="match status" value="1"/>
</dbReference>